<dbReference type="GeneID" id="91091484"/>
<dbReference type="RefSeq" id="XP_066072705.1">
    <property type="nucleotide sequence ID" value="XM_066216608.1"/>
</dbReference>
<protein>
    <submittedName>
        <fullName evidence="1">Uncharacterized protein</fullName>
    </submittedName>
</protein>
<dbReference type="EMBL" id="CP144098">
    <property type="protein sequence ID" value="WWC85942.1"/>
    <property type="molecule type" value="Genomic_DNA"/>
</dbReference>
<name>A0AAX4JKL2_9TREE</name>
<reference evidence="1 2" key="1">
    <citation type="submission" date="2024-01" db="EMBL/GenBank/DDBJ databases">
        <title>Comparative genomics of Cryptococcus and Kwoniella reveals pathogenesis evolution and contrasting modes of karyotype evolution via chromosome fusion or intercentromeric recombination.</title>
        <authorList>
            <person name="Coelho M.A."/>
            <person name="David-Palma M."/>
            <person name="Shea T."/>
            <person name="Bowers K."/>
            <person name="McGinley-Smith S."/>
            <person name="Mohammad A.W."/>
            <person name="Gnirke A."/>
            <person name="Yurkov A.M."/>
            <person name="Nowrousian M."/>
            <person name="Sun S."/>
            <person name="Cuomo C.A."/>
            <person name="Heitman J."/>
        </authorList>
    </citation>
    <scope>NUCLEOTIDE SEQUENCE [LARGE SCALE GENOMIC DNA]</scope>
    <source>
        <strain evidence="1 2">CBS 6074</strain>
    </source>
</reference>
<keyword evidence="2" id="KW-1185">Reference proteome</keyword>
<sequence>MTYASGSTTVKENSRVDEEQCKFGVSSPIKLNASSVVIEIFLNLVNVSIPTLTKIELVQGIKLLDLMNELDCSTKLIGLVTSEITKQIDKEGPWNVLVYASKIDNIKLAKEALINMGDINFLQVNKTKSEDEDKKIDTLRFWDRMKLLSDHW</sequence>
<dbReference type="Proteomes" id="UP001355207">
    <property type="component" value="Chromosome 1"/>
</dbReference>
<evidence type="ECO:0000313" key="2">
    <source>
        <dbReference type="Proteomes" id="UP001355207"/>
    </source>
</evidence>
<accession>A0AAX4JKL2</accession>
<evidence type="ECO:0000313" key="1">
    <source>
        <dbReference type="EMBL" id="WWC85942.1"/>
    </source>
</evidence>
<proteinExistence type="predicted"/>
<dbReference type="AlphaFoldDB" id="A0AAX4JKL2"/>
<organism evidence="1 2">
    <name type="scientific">Kwoniella dendrophila CBS 6074</name>
    <dbReference type="NCBI Taxonomy" id="1295534"/>
    <lineage>
        <taxon>Eukaryota</taxon>
        <taxon>Fungi</taxon>
        <taxon>Dikarya</taxon>
        <taxon>Basidiomycota</taxon>
        <taxon>Agaricomycotina</taxon>
        <taxon>Tremellomycetes</taxon>
        <taxon>Tremellales</taxon>
        <taxon>Cryptococcaceae</taxon>
        <taxon>Kwoniella</taxon>
    </lineage>
</organism>
<gene>
    <name evidence="1" type="ORF">L201_000812</name>
</gene>